<dbReference type="GO" id="GO:0003824">
    <property type="term" value="F:catalytic activity"/>
    <property type="evidence" value="ECO:0007669"/>
    <property type="project" value="InterPro"/>
</dbReference>
<dbReference type="InterPro" id="IPR029033">
    <property type="entry name" value="His_PPase_superfam"/>
</dbReference>
<dbReference type="PANTHER" id="PTHR46192">
    <property type="entry name" value="BROAD-RANGE ACID PHOSPHATASE DET1"/>
    <property type="match status" value="1"/>
</dbReference>
<feature type="active site" description="Tele-phosphohistidine intermediate" evidence="1">
    <location>
        <position position="73"/>
    </location>
</feature>
<dbReference type="Gene3D" id="3.40.50.1240">
    <property type="entry name" value="Phosphoglycerate mutase-like"/>
    <property type="match status" value="1"/>
</dbReference>
<keyword evidence="4" id="KW-1185">Reference proteome</keyword>
<organism evidence="3 4">
    <name type="scientific">Thalassiosira oceanica</name>
    <name type="common">Marine diatom</name>
    <dbReference type="NCBI Taxonomy" id="159749"/>
    <lineage>
        <taxon>Eukaryota</taxon>
        <taxon>Sar</taxon>
        <taxon>Stramenopiles</taxon>
        <taxon>Ochrophyta</taxon>
        <taxon>Bacillariophyta</taxon>
        <taxon>Coscinodiscophyceae</taxon>
        <taxon>Thalassiosirophycidae</taxon>
        <taxon>Thalassiosirales</taxon>
        <taxon>Thalassiosiraceae</taxon>
        <taxon>Thalassiosira</taxon>
    </lineage>
</organism>
<dbReference type="SMART" id="SM00855">
    <property type="entry name" value="PGAM"/>
    <property type="match status" value="1"/>
</dbReference>
<evidence type="ECO:0000313" key="4">
    <source>
        <dbReference type="Proteomes" id="UP000266841"/>
    </source>
</evidence>
<gene>
    <name evidence="3" type="ORF">THAOC_34875</name>
</gene>
<dbReference type="AlphaFoldDB" id="K0R4A0"/>
<feature type="active site" description="Proton donor/acceptor" evidence="1">
    <location>
        <position position="157"/>
    </location>
</feature>
<accession>K0R4A0</accession>
<dbReference type="eggNOG" id="ENOG502QQ8J">
    <property type="taxonomic scope" value="Eukaryota"/>
</dbReference>
<evidence type="ECO:0000256" key="1">
    <source>
        <dbReference type="PIRSR" id="PIRSR613078-1"/>
    </source>
</evidence>
<protein>
    <recommendedName>
        <fullName evidence="5">Phosphoglycerate mutase (2,3-diphosphoglycerate-dependent)</fullName>
    </recommendedName>
</protein>
<proteinExistence type="predicted"/>
<name>K0R4A0_THAOC</name>
<feature type="binding site" evidence="2">
    <location>
        <position position="129"/>
    </location>
    <ligand>
        <name>substrate</name>
    </ligand>
</feature>
<dbReference type="Proteomes" id="UP000266841">
    <property type="component" value="Unassembled WGS sequence"/>
</dbReference>
<dbReference type="Pfam" id="PF00300">
    <property type="entry name" value="His_Phos_1"/>
    <property type="match status" value="1"/>
</dbReference>
<dbReference type="InterPro" id="IPR052765">
    <property type="entry name" value="PGM-Related"/>
</dbReference>
<dbReference type="SUPFAM" id="SSF53254">
    <property type="entry name" value="Phosphoglycerate mutase-like"/>
    <property type="match status" value="1"/>
</dbReference>
<dbReference type="InterPro" id="IPR013078">
    <property type="entry name" value="His_Pase_superF_clade-1"/>
</dbReference>
<comment type="caution">
    <text evidence="3">The sequence shown here is derived from an EMBL/GenBank/DDBJ whole genome shotgun (WGS) entry which is preliminary data.</text>
</comment>
<reference evidence="3 4" key="1">
    <citation type="journal article" date="2012" name="Genome Biol.">
        <title>Genome and low-iron response of an oceanic diatom adapted to chronic iron limitation.</title>
        <authorList>
            <person name="Lommer M."/>
            <person name="Specht M."/>
            <person name="Roy A.S."/>
            <person name="Kraemer L."/>
            <person name="Andreson R."/>
            <person name="Gutowska M.A."/>
            <person name="Wolf J."/>
            <person name="Bergner S.V."/>
            <person name="Schilhabel M.B."/>
            <person name="Klostermeier U.C."/>
            <person name="Beiko R.G."/>
            <person name="Rosenstiel P."/>
            <person name="Hippler M."/>
            <person name="Laroche J."/>
        </authorList>
    </citation>
    <scope>NUCLEOTIDE SEQUENCE [LARGE SCALE GENOMIC DNA]</scope>
    <source>
        <strain evidence="3 4">CCMP1005</strain>
    </source>
</reference>
<dbReference type="PROSITE" id="PS00175">
    <property type="entry name" value="PG_MUTASE"/>
    <property type="match status" value="1"/>
</dbReference>
<evidence type="ECO:0000256" key="2">
    <source>
        <dbReference type="PIRSR" id="PIRSR613078-2"/>
    </source>
</evidence>
<feature type="binding site" evidence="2">
    <location>
        <begin position="72"/>
        <end position="79"/>
    </location>
    <ligand>
        <name>substrate</name>
    </ligand>
</feature>
<dbReference type="CDD" id="cd07067">
    <property type="entry name" value="HP_PGM_like"/>
    <property type="match status" value="1"/>
</dbReference>
<dbReference type="OrthoDB" id="10261749at2759"/>
<evidence type="ECO:0000313" key="3">
    <source>
        <dbReference type="EMBL" id="EJK46459.1"/>
    </source>
</evidence>
<dbReference type="EMBL" id="AGNL01047744">
    <property type="protein sequence ID" value="EJK46459.1"/>
    <property type="molecule type" value="Genomic_DNA"/>
</dbReference>
<dbReference type="InterPro" id="IPR001345">
    <property type="entry name" value="PG/BPGM_mutase_AS"/>
</dbReference>
<sequence>MAKVLQVCGAYWNKGVGAAVTGESKACSTFLGRSDTSDIPQPCRFSSTTTGVCPPSKTEDEKDRPRRIILMRHGQSQGNVDEAAYVSTADWRIRLTNKGHLQAQQAGRLLRERIPEDERIAFYYSPYMRTKETLDEVMSNFDSHRIISCLEEPRISEQQIGNFQNVDEVIEAKRERSRFGRFYYRFPTGEAGLDVYSRVSSFIPTLIRDCIRHRESGVDLDKLNVVNYPRSVDDFEQSRNPENCELITLNKTCDNLGHIWMELDDGDRRSLDLPDACGIPRNVRLYQLHGKDEKEHGS</sequence>
<evidence type="ECO:0008006" key="5">
    <source>
        <dbReference type="Google" id="ProtNLM"/>
    </source>
</evidence>